<keyword evidence="4" id="KW-1185">Reference proteome</keyword>
<dbReference type="Pfam" id="PF25342">
    <property type="entry name" value="GT_PLOD"/>
    <property type="match status" value="1"/>
</dbReference>
<reference evidence="5" key="1">
    <citation type="submission" date="2016-06" db="UniProtKB">
        <authorList>
            <consortium name="WormBaseParasite"/>
        </authorList>
    </citation>
    <scope>IDENTIFICATION</scope>
</reference>
<protein>
    <submittedName>
        <fullName evidence="5">Procollagen-lysine 5-dioxygenase</fullName>
    </submittedName>
</protein>
<dbReference type="OrthoDB" id="69177at2759"/>
<evidence type="ECO:0000313" key="3">
    <source>
        <dbReference type="EMBL" id="VDP20791.1"/>
    </source>
</evidence>
<organism evidence="5">
    <name type="scientific">Soboliphyme baturini</name>
    <dbReference type="NCBI Taxonomy" id="241478"/>
    <lineage>
        <taxon>Eukaryota</taxon>
        <taxon>Metazoa</taxon>
        <taxon>Ecdysozoa</taxon>
        <taxon>Nematoda</taxon>
        <taxon>Enoplea</taxon>
        <taxon>Dorylaimia</taxon>
        <taxon>Dioctophymatida</taxon>
        <taxon>Dioctophymatoidea</taxon>
        <taxon>Soboliphymatidae</taxon>
        <taxon>Soboliphyme</taxon>
    </lineage>
</organism>
<dbReference type="GO" id="GO:0008475">
    <property type="term" value="F:procollagen-lysine 5-dioxygenase activity"/>
    <property type="evidence" value="ECO:0007669"/>
    <property type="project" value="TreeGrafter"/>
</dbReference>
<feature type="chain" id="PRO_5043140384" evidence="1">
    <location>
        <begin position="18"/>
        <end position="285"/>
    </location>
</feature>
<dbReference type="GO" id="GO:0005783">
    <property type="term" value="C:endoplasmic reticulum"/>
    <property type="evidence" value="ECO:0007669"/>
    <property type="project" value="TreeGrafter"/>
</dbReference>
<dbReference type="AlphaFoldDB" id="A0A183IZJ3"/>
<feature type="signal peptide" evidence="1">
    <location>
        <begin position="1"/>
        <end position="17"/>
    </location>
</feature>
<name>A0A183IZJ3_9BILA</name>
<sequence length="285" mass="32745">MNWLLVKSFGFLVLGLGTTWNGGDVRYYTGGGQKIRLLREALQKYRNDENLIVLFIDSYDVIVNANTDEILKRFYKQEAKVLFSAEGFCWPDSTLAAKYPIVKFGKRYLNSGAFIGYAPQVYKMITHQPIEDGEDDQLFYTMLYLDDHLREELDIKLDGTSEIFQNLNGAAEDVKIDFSSAGKSLQLINNAYGTSPIIIHGNGNSKIHLNSFGNYLANWWNAKDGCVACKEYVISLKDKNEEEWPTVLLSVFITRVTPFIDFYFEYLKKLNYPKSRMSLFIYNQV</sequence>
<keyword evidence="1" id="KW-0732">Signal</keyword>
<dbReference type="Proteomes" id="UP000270296">
    <property type="component" value="Unassembled WGS sequence"/>
</dbReference>
<dbReference type="PANTHER" id="PTHR10730">
    <property type="entry name" value="PROCOLLAGEN-LYSINE,2-OXOGLUTARATE 5-DIOXYGENASE/GLYCOSYLTRANSFERASE 25 FAMILY MEMBER"/>
    <property type="match status" value="1"/>
</dbReference>
<evidence type="ECO:0000313" key="4">
    <source>
        <dbReference type="Proteomes" id="UP000270296"/>
    </source>
</evidence>
<dbReference type="WBParaSite" id="SBAD_0000936701-mRNA-1">
    <property type="protein sequence ID" value="SBAD_0000936701-mRNA-1"/>
    <property type="gene ID" value="SBAD_0000936701"/>
</dbReference>
<proteinExistence type="predicted"/>
<evidence type="ECO:0000259" key="2">
    <source>
        <dbReference type="Pfam" id="PF25342"/>
    </source>
</evidence>
<gene>
    <name evidence="3" type="ORF">SBAD_LOCUS9041</name>
</gene>
<dbReference type="InterPro" id="IPR050757">
    <property type="entry name" value="Collagen_mod_GT25"/>
</dbReference>
<feature type="domain" description="PLOD1-3-like GT" evidence="2">
    <location>
        <begin position="11"/>
        <end position="226"/>
    </location>
</feature>
<evidence type="ECO:0000256" key="1">
    <source>
        <dbReference type="SAM" id="SignalP"/>
    </source>
</evidence>
<reference evidence="3 4" key="2">
    <citation type="submission" date="2018-11" db="EMBL/GenBank/DDBJ databases">
        <authorList>
            <consortium name="Pathogen Informatics"/>
        </authorList>
    </citation>
    <scope>NUCLEOTIDE SEQUENCE [LARGE SCALE GENOMIC DNA]</scope>
</reference>
<accession>A0A183IZJ3</accession>
<dbReference type="EMBL" id="UZAM01012238">
    <property type="protein sequence ID" value="VDP20791.1"/>
    <property type="molecule type" value="Genomic_DNA"/>
</dbReference>
<evidence type="ECO:0000313" key="5">
    <source>
        <dbReference type="WBParaSite" id="SBAD_0000936701-mRNA-1"/>
    </source>
</evidence>
<dbReference type="PANTHER" id="PTHR10730:SF45">
    <property type="entry name" value="PROCOLLAGEN-LYSINE,2-OXOGLUTARATE 5-DIOXYGENASE"/>
    <property type="match status" value="1"/>
</dbReference>
<dbReference type="InterPro" id="IPR057589">
    <property type="entry name" value="GT_PLOD"/>
</dbReference>